<protein>
    <submittedName>
        <fullName evidence="1">DUF1444 family protein</fullName>
    </submittedName>
</protein>
<organism evidence="1 2">
    <name type="scientific">Pseudoxanthomonas winnipegensis</name>
    <dbReference type="NCBI Taxonomy" id="2480810"/>
    <lineage>
        <taxon>Bacteria</taxon>
        <taxon>Pseudomonadati</taxon>
        <taxon>Pseudomonadota</taxon>
        <taxon>Gammaproteobacteria</taxon>
        <taxon>Lysobacterales</taxon>
        <taxon>Lysobacteraceae</taxon>
        <taxon>Pseudoxanthomonas</taxon>
    </lineage>
</organism>
<dbReference type="Proteomes" id="UP000292087">
    <property type="component" value="Unassembled WGS sequence"/>
</dbReference>
<evidence type="ECO:0000313" key="2">
    <source>
        <dbReference type="Proteomes" id="UP000292087"/>
    </source>
</evidence>
<proteinExistence type="predicted"/>
<gene>
    <name evidence="1" type="ORF">EA656_15490</name>
</gene>
<dbReference type="Pfam" id="PF07285">
    <property type="entry name" value="DUF1444"/>
    <property type="match status" value="1"/>
</dbReference>
<reference evidence="1 2" key="1">
    <citation type="submission" date="2019-02" db="EMBL/GenBank/DDBJ databases">
        <title>WGS of Pseudoxanthomonas species novum from clinical isolates.</title>
        <authorList>
            <person name="Bernier A.-M."/>
            <person name="Bernard K."/>
            <person name="Vachon A."/>
        </authorList>
    </citation>
    <scope>NUCLEOTIDE SEQUENCE [LARGE SCALE GENOMIC DNA]</scope>
    <source>
        <strain evidence="1 2">NML140781</strain>
    </source>
</reference>
<sequence>MLNRLFELVFRRALFRDAFARRYMACLREAGLSSSLVYEPDAFRIVTDYGIANLDNAYRAYRQAPRGQRKAVIVRYAALMPREHVKDRSWDEVRDQLRPVIRNRGSFVESSLDVVLKKGWDAYHQPVGRTWGEDCFELLAVDAGEVITTFTNGPSKAWNVSLDQALGMARTQLRDVTPNAFREHLPGVYIGAWSDGYDSSRVLLPDVVHRAPVGGSPVFMIPTRDVVLVASASDESALRRMARSALEFAREGRVVSAGMYTYHDANVVSFPLKDPEVRCCLDELRRDIDQEQYAQQKRVLDKINQALGEDVFVATCLRATYRDASEVCGATPSYLLATWTEGVATSLPKADRIAFVVTSGSRAGDTLVVDWSAAMPLLGDLLSDDRALYPPRFKVNGFPPEDVLCQLEAIRTA</sequence>
<dbReference type="InterPro" id="IPR010838">
    <property type="entry name" value="DUF1444"/>
</dbReference>
<accession>A0A4Q8LR74</accession>
<evidence type="ECO:0000313" key="1">
    <source>
        <dbReference type="EMBL" id="TAA33829.1"/>
    </source>
</evidence>
<comment type="caution">
    <text evidence="1">The sequence shown here is derived from an EMBL/GenBank/DDBJ whole genome shotgun (WGS) entry which is preliminary data.</text>
</comment>
<dbReference type="EMBL" id="SHMF01000004">
    <property type="protein sequence ID" value="TAA33829.1"/>
    <property type="molecule type" value="Genomic_DNA"/>
</dbReference>
<name>A0A4Q8LR74_9GAMM</name>
<dbReference type="AlphaFoldDB" id="A0A4Q8LR74"/>
<dbReference type="RefSeq" id="WP_130524444.1">
    <property type="nucleotide sequence ID" value="NZ_SHLZ01000005.1"/>
</dbReference>